<dbReference type="AlphaFoldDB" id="A0A1B0GP83"/>
<dbReference type="GO" id="GO:0031012">
    <property type="term" value="C:extracellular matrix"/>
    <property type="evidence" value="ECO:0007669"/>
    <property type="project" value="TreeGrafter"/>
</dbReference>
<dbReference type="VEuPathDB" id="VectorBase:PPAPM1_011874"/>
<sequence length="137" mass="15826">MNPMDAGTDNGFTFTAPNWPTEPQGVIYRITARYPAHPAGSFFYPQSPRLPPIGTFQFIKLKEYELSEVFNHEEDDRKYETVAVAKTHLNSEKNHVEMNNELSANIERERQYEVSPLPSIFTERDRIRAKLLAKLNP</sequence>
<organism evidence="1 2">
    <name type="scientific">Phlebotomus papatasi</name>
    <name type="common">Sandfly</name>
    <dbReference type="NCBI Taxonomy" id="29031"/>
    <lineage>
        <taxon>Eukaryota</taxon>
        <taxon>Metazoa</taxon>
        <taxon>Ecdysozoa</taxon>
        <taxon>Arthropoda</taxon>
        <taxon>Hexapoda</taxon>
        <taxon>Insecta</taxon>
        <taxon>Pterygota</taxon>
        <taxon>Neoptera</taxon>
        <taxon>Endopterygota</taxon>
        <taxon>Diptera</taxon>
        <taxon>Nematocera</taxon>
        <taxon>Psychodoidea</taxon>
        <taxon>Psychodidae</taxon>
        <taxon>Phlebotomus</taxon>
        <taxon>Phlebotomus</taxon>
    </lineage>
</organism>
<keyword evidence="2" id="KW-1185">Reference proteome</keyword>
<reference evidence="1" key="1">
    <citation type="submission" date="2022-08" db="UniProtKB">
        <authorList>
            <consortium name="EnsemblMetazoa"/>
        </authorList>
    </citation>
    <scope>IDENTIFICATION</scope>
    <source>
        <strain evidence="1">Israel</strain>
    </source>
</reference>
<accession>A0A1B0GP83</accession>
<dbReference type="InterPro" id="IPR009465">
    <property type="entry name" value="Spondin_N"/>
</dbReference>
<name>A0A1B0GP83_PHLPP</name>
<dbReference type="PANTHER" id="PTHR11311">
    <property type="entry name" value="SPONDIN"/>
    <property type="match status" value="1"/>
</dbReference>
<dbReference type="Pfam" id="PF06468">
    <property type="entry name" value="Spond_N"/>
    <property type="match status" value="1"/>
</dbReference>
<evidence type="ECO:0000313" key="1">
    <source>
        <dbReference type="EnsemblMetazoa" id="PPAI006520-PA"/>
    </source>
</evidence>
<evidence type="ECO:0000313" key="2">
    <source>
        <dbReference type="Proteomes" id="UP000092462"/>
    </source>
</evidence>
<dbReference type="EnsemblMetazoa" id="PPAI006520-RA">
    <property type="protein sequence ID" value="PPAI006520-PA"/>
    <property type="gene ID" value="PPAI006520"/>
</dbReference>
<dbReference type="EMBL" id="AJVK01033197">
    <property type="status" value="NOT_ANNOTATED_CDS"/>
    <property type="molecule type" value="Genomic_DNA"/>
</dbReference>
<proteinExistence type="predicted"/>
<dbReference type="PROSITE" id="PS51020">
    <property type="entry name" value="SPONDIN"/>
    <property type="match status" value="1"/>
</dbReference>
<dbReference type="GO" id="GO:0007155">
    <property type="term" value="P:cell adhesion"/>
    <property type="evidence" value="ECO:0007669"/>
    <property type="project" value="TreeGrafter"/>
</dbReference>
<dbReference type="PANTHER" id="PTHR11311:SF15">
    <property type="entry name" value="SPONDIN-2"/>
    <property type="match status" value="1"/>
</dbReference>
<dbReference type="InterPro" id="IPR051418">
    <property type="entry name" value="Spondin/Thrombospondin_T1"/>
</dbReference>
<dbReference type="Proteomes" id="UP000092462">
    <property type="component" value="Unassembled WGS sequence"/>
</dbReference>
<dbReference type="VEuPathDB" id="VectorBase:PPAI006520"/>
<protein>
    <submittedName>
        <fullName evidence="1">Uncharacterized protein</fullName>
    </submittedName>
</protein>